<evidence type="ECO:0000259" key="1">
    <source>
        <dbReference type="Pfam" id="PF00534"/>
    </source>
</evidence>
<dbReference type="InterPro" id="IPR050194">
    <property type="entry name" value="Glycosyltransferase_grp1"/>
</dbReference>
<dbReference type="EMBL" id="CP042161">
    <property type="protein sequence ID" value="QDS36499.1"/>
    <property type="molecule type" value="Genomic_DNA"/>
</dbReference>
<dbReference type="PANTHER" id="PTHR45947:SF3">
    <property type="entry name" value="SULFOQUINOVOSYL TRANSFERASE SQD2"/>
    <property type="match status" value="1"/>
</dbReference>
<feature type="domain" description="Glycosyltransferase subfamily 4-like N-terminal" evidence="2">
    <location>
        <begin position="21"/>
        <end position="184"/>
    </location>
</feature>
<dbReference type="GO" id="GO:0016757">
    <property type="term" value="F:glycosyltransferase activity"/>
    <property type="evidence" value="ECO:0007669"/>
    <property type="project" value="InterPro"/>
</dbReference>
<dbReference type="RefSeq" id="WP_144618051.1">
    <property type="nucleotide sequence ID" value="NZ_CP042161.1"/>
</dbReference>
<sequence length="375" mass="41818">MENENKLKVLVMTNEYLPKIIGGLGIVATHLSRALSRNDVEVTVLCTGKSNRLTISKPNENLCILRFPKAPRYFNRTKQSFKAKSVLYAMSKAGFVKPDIIHVHSTEFADTSKIAKSRFRVPVVYSCHSLASQGIYSPFGKNQTKLIRSASHIIVPSRWQIGATRRRYPHTTIHKFSVIPHGVKPITKQSKSAPTKLLYVGRLIPSKGIDALIKAIGLLSREHKRVHLTIVGSGNASYQRKLKALTRRVGVTKRIRWVKQSKYGAVQQMYASYGAVIVPSKKESFCLVALEAMANGVPLISTLSGGLKEFVNDQNAQIISTVNSTNIARAVKKFWNNPDLAKNRVRNAQSTAARYKWSSIALQYQSLFTNLNKAE</sequence>
<dbReference type="InterPro" id="IPR028098">
    <property type="entry name" value="Glyco_trans_4-like_N"/>
</dbReference>
<protein>
    <submittedName>
        <fullName evidence="3">Glycosyltransferase family 4 protein</fullName>
    </submittedName>
</protein>
<dbReference type="Gene3D" id="3.40.50.2000">
    <property type="entry name" value="Glycogen Phosphorylase B"/>
    <property type="match status" value="2"/>
</dbReference>
<dbReference type="InterPro" id="IPR001296">
    <property type="entry name" value="Glyco_trans_1"/>
</dbReference>
<keyword evidence="3" id="KW-0808">Transferase</keyword>
<gene>
    <name evidence="3" type="ORF">FPS98_22260</name>
</gene>
<evidence type="ECO:0000313" key="3">
    <source>
        <dbReference type="EMBL" id="QDS36499.1"/>
    </source>
</evidence>
<feature type="domain" description="Glycosyl transferase family 1" evidence="1">
    <location>
        <begin position="191"/>
        <end position="349"/>
    </location>
</feature>
<reference evidence="3 4" key="1">
    <citation type="submission" date="2019-07" db="EMBL/GenBank/DDBJ databases">
        <title>Characterization of Brevibacillus brevis HK544, as a potential biocontrol agent.</title>
        <authorList>
            <person name="Kim H."/>
        </authorList>
    </citation>
    <scope>NUCLEOTIDE SEQUENCE [LARGE SCALE GENOMIC DNA]</scope>
    <source>
        <strain evidence="3 4">HK544</strain>
    </source>
</reference>
<dbReference type="SUPFAM" id="SSF53756">
    <property type="entry name" value="UDP-Glycosyltransferase/glycogen phosphorylase"/>
    <property type="match status" value="1"/>
</dbReference>
<dbReference type="Proteomes" id="UP000317713">
    <property type="component" value="Chromosome"/>
</dbReference>
<evidence type="ECO:0000259" key="2">
    <source>
        <dbReference type="Pfam" id="PF13439"/>
    </source>
</evidence>
<name>A0A517ICA9_BREBE</name>
<dbReference type="PANTHER" id="PTHR45947">
    <property type="entry name" value="SULFOQUINOVOSYL TRANSFERASE SQD2"/>
    <property type="match status" value="1"/>
</dbReference>
<accession>A0A517ICA9</accession>
<dbReference type="Pfam" id="PF00534">
    <property type="entry name" value="Glycos_transf_1"/>
    <property type="match status" value="1"/>
</dbReference>
<evidence type="ECO:0000313" key="4">
    <source>
        <dbReference type="Proteomes" id="UP000317713"/>
    </source>
</evidence>
<dbReference type="Pfam" id="PF13439">
    <property type="entry name" value="Glyco_transf_4"/>
    <property type="match status" value="1"/>
</dbReference>
<dbReference type="CDD" id="cd03801">
    <property type="entry name" value="GT4_PimA-like"/>
    <property type="match status" value="1"/>
</dbReference>
<organism evidence="3 4">
    <name type="scientific">Brevibacillus brevis</name>
    <name type="common">Bacillus brevis</name>
    <dbReference type="NCBI Taxonomy" id="1393"/>
    <lineage>
        <taxon>Bacteria</taxon>
        <taxon>Bacillati</taxon>
        <taxon>Bacillota</taxon>
        <taxon>Bacilli</taxon>
        <taxon>Bacillales</taxon>
        <taxon>Paenibacillaceae</taxon>
        <taxon>Brevibacillus</taxon>
    </lineage>
</organism>
<dbReference type="AlphaFoldDB" id="A0A517ICA9"/>
<proteinExistence type="predicted"/>